<reference evidence="1 2" key="1">
    <citation type="submission" date="2017-12" db="EMBL/GenBank/DDBJ databases">
        <title>Characterization of six clinical isolates of Enterochimera gen. nov., a novel genus of the Yersiniaciae family and the three species Enterochimera arupensis sp. nov., Enterochimera coloradensis sp. nov, and Enterochimera californica sp. nov.</title>
        <authorList>
            <person name="Rossi A."/>
            <person name="Fisher M."/>
        </authorList>
    </citation>
    <scope>NUCLEOTIDE SEQUENCE [LARGE SCALE GENOMIC DNA]</scope>
    <source>
        <strain evidence="2">2016-Iso4</strain>
    </source>
</reference>
<dbReference type="InterPro" id="IPR038679">
    <property type="entry name" value="PmrD_sf"/>
</dbReference>
<evidence type="ECO:0000313" key="2">
    <source>
        <dbReference type="Proteomes" id="UP000234503"/>
    </source>
</evidence>
<dbReference type="Gene3D" id="2.40.50.650">
    <property type="match status" value="1"/>
</dbReference>
<dbReference type="OrthoDB" id="6555626at2"/>
<name>A0A2N5E2G2_9GAMM</name>
<protein>
    <submittedName>
        <fullName evidence="1">Uncharacterized protein</fullName>
    </submittedName>
</protein>
<sequence>MEWRVIDSVVCPRSNMTFVCVISPKHLKLIVWTVTPLKLRSGDRLTPARRGYQLNRNPDQVIDVVNATPFRPRLWQILLQNRPGRDMRLSDTDALSL</sequence>
<evidence type="ECO:0000313" key="1">
    <source>
        <dbReference type="EMBL" id="PLR34762.1"/>
    </source>
</evidence>
<dbReference type="EMBL" id="PJZH01000010">
    <property type="protein sequence ID" value="PLR34762.1"/>
    <property type="molecule type" value="Genomic_DNA"/>
</dbReference>
<proteinExistence type="predicted"/>
<keyword evidence="2" id="KW-1185">Reference proteome</keyword>
<comment type="caution">
    <text evidence="1">The sequence shown here is derived from an EMBL/GenBank/DDBJ whole genome shotgun (WGS) entry which is preliminary data.</text>
</comment>
<organism evidence="1 2">
    <name type="scientific">Chimaeribacter coloradensis</name>
    <dbReference type="NCBI Taxonomy" id="2060068"/>
    <lineage>
        <taxon>Bacteria</taxon>
        <taxon>Pseudomonadati</taxon>
        <taxon>Pseudomonadota</taxon>
        <taxon>Gammaproteobacteria</taxon>
        <taxon>Enterobacterales</taxon>
        <taxon>Yersiniaceae</taxon>
        <taxon>Chimaeribacter</taxon>
    </lineage>
</organism>
<dbReference type="Pfam" id="PF11183">
    <property type="entry name" value="PmrD"/>
    <property type="match status" value="1"/>
</dbReference>
<dbReference type="InterPro" id="IPR044854">
    <property type="entry name" value="IraM/PmrD"/>
</dbReference>
<dbReference type="RefSeq" id="WP_101824519.1">
    <property type="nucleotide sequence ID" value="NZ_PJZH01000010.1"/>
</dbReference>
<gene>
    <name evidence="1" type="ORF">CYR32_11400</name>
</gene>
<dbReference type="AlphaFoldDB" id="A0A2N5E2G2"/>
<accession>A0A2N5E2G2</accession>
<dbReference type="Proteomes" id="UP000234503">
    <property type="component" value="Unassembled WGS sequence"/>
</dbReference>